<dbReference type="NCBIfam" id="TIGR04393">
    <property type="entry name" value="rpt_T5SS_PEPC"/>
    <property type="match status" value="9"/>
</dbReference>
<feature type="domain" description="Autotransporter" evidence="1">
    <location>
        <begin position="961"/>
        <end position="1238"/>
    </location>
</feature>
<evidence type="ECO:0000313" key="2">
    <source>
        <dbReference type="EMBL" id="MDQ0325028.1"/>
    </source>
</evidence>
<dbReference type="Pfam" id="PF03797">
    <property type="entry name" value="Autotransporter"/>
    <property type="match status" value="1"/>
</dbReference>
<proteinExistence type="predicted"/>
<organism evidence="2 3">
    <name type="scientific">Rhodopseudomonas julia</name>
    <dbReference type="NCBI Taxonomy" id="200617"/>
    <lineage>
        <taxon>Bacteria</taxon>
        <taxon>Pseudomonadati</taxon>
        <taxon>Pseudomonadota</taxon>
        <taxon>Alphaproteobacteria</taxon>
        <taxon>Hyphomicrobiales</taxon>
        <taxon>Nitrobacteraceae</taxon>
        <taxon>Rhodopseudomonas</taxon>
    </lineage>
</organism>
<keyword evidence="3" id="KW-1185">Reference proteome</keyword>
<reference evidence="2 3" key="1">
    <citation type="submission" date="2023-07" db="EMBL/GenBank/DDBJ databases">
        <title>Genomic Encyclopedia of Type Strains, Phase IV (KMG-IV): sequencing the most valuable type-strain genomes for metagenomic binning, comparative biology and taxonomic classification.</title>
        <authorList>
            <person name="Goeker M."/>
        </authorList>
    </citation>
    <scope>NUCLEOTIDE SEQUENCE [LARGE SCALE GENOMIC DNA]</scope>
    <source>
        <strain evidence="2 3">DSM 11549</strain>
    </source>
</reference>
<dbReference type="InterPro" id="IPR005546">
    <property type="entry name" value="Autotransporte_beta"/>
</dbReference>
<dbReference type="InterPro" id="IPR036709">
    <property type="entry name" value="Autotransporte_beta_dom_sf"/>
</dbReference>
<dbReference type="NCBIfam" id="TIGR01414">
    <property type="entry name" value="autotrans_barl"/>
    <property type="match status" value="1"/>
</dbReference>
<dbReference type="Proteomes" id="UP001230253">
    <property type="component" value="Unassembled WGS sequence"/>
</dbReference>
<dbReference type="InterPro" id="IPR030895">
    <property type="entry name" value="T5SS_PEPC_rpt"/>
</dbReference>
<evidence type="ECO:0000259" key="1">
    <source>
        <dbReference type="PROSITE" id="PS51208"/>
    </source>
</evidence>
<gene>
    <name evidence="2" type="ORF">J2R99_000877</name>
</gene>
<dbReference type="EMBL" id="JAUSUK010000001">
    <property type="protein sequence ID" value="MDQ0325028.1"/>
    <property type="molecule type" value="Genomic_DNA"/>
</dbReference>
<protein>
    <submittedName>
        <fullName evidence="2">Outer membrane autotransporter protein</fullName>
    </submittedName>
</protein>
<comment type="caution">
    <text evidence="2">The sequence shown here is derived from an EMBL/GenBank/DDBJ whole genome shotgun (WGS) entry which is preliminary data.</text>
</comment>
<accession>A0ABU0C4A9</accession>
<dbReference type="SMART" id="SM00869">
    <property type="entry name" value="Autotransporter"/>
    <property type="match status" value="1"/>
</dbReference>
<dbReference type="RefSeq" id="WP_307153265.1">
    <property type="nucleotide sequence ID" value="NZ_JAUSUK010000001.1"/>
</dbReference>
<dbReference type="Gene3D" id="2.40.128.130">
    <property type="entry name" value="Autotransporter beta-domain"/>
    <property type="match status" value="1"/>
</dbReference>
<sequence>MRISLLRSAFSGVGVGLLAAGFGFPSPGLAGDTAWQATASDTWLDPRNWTSGTPSRDDAAVIDAAPAVRLEGEDAEAGSLAVGASASGTIRILSRLATQTATIGAASGAEGHATVIGDRASWQNAGTLVVGDEGQGTLSVEGGASLVTSSLSLGEASGGGGKLIITGQSLATVATALIVGKAGIGELELSSGRLTADSALLGDFAGSEGVAIVSGNRATWTVAHSLTVGGAGSGRLDIVAGGEVASASGTIGDQAGGTGHVRLDGRGSSWTVIDGIAVGTRGSGLLSVSGSASVASGSGMVGAEAGADGKVVINGSDSRWTTGALTVGGKGAGDIEVAAGGTLTSGDSTLGAEAGSDGYVTVSGEGSSWTTKALAIGGNADARSAGGAGSTGGRGTLDVTAGGSVTSDSAALGAAQGATGTASLEGSGSSWTVIDGISIGTRGSGLLAIDSGASVTAAETIVGAETGSEGAVRITGAGSSLEAGQDLVIGDGGSGDAKIAAGGEASAIRIVIGRKAGSSGTTTIEGNGSDLVSSSDITIGEAGSGNLAVSRGGHAAGQEIVLGRAAGASGAASVTGNGSHLASSDTITVGDDGTGTLHVSGGGRVTAANVVVARQKGSTGTVIVGAEDTPVSAGRLGAKTIAFGEGTGTLLLNHSDPDYRLDTALTGNGAVKVLSGTTILTGDSSDFTGTTEIRNARLLVGAESGSDAALAGALQVGDNGLLGGTGSVGTTRIGAGGTLSPGAFGIGTLSVDGDLTLSSGSTYSAELGTDGSSDRVDVTGKAVIEGGSLALTGTRGPGHYTLLTASEGVTGRFDTLLATSRLFLDLALDYESGALSLAVTRNGLAFQDAAISADQRAVAAAAESLGAGNALYDALLLSPDTVVAAGAYTALSGQVHGEARRAVVQQGRFLRDAVGERLRTTLRDDPPSRFSPLAYTGDDLLEPPAIEALSYAAGQKTGHEPDATQRNIWARAFGSWGAFSAETGRPGYSIKEGGFVAGLDNMVGSAWRLGTAVVLGRASLDGRDGADAVVDSYGAALYGGRHIGAFGLTGGAAYSFNHIETKRDVVIGEFAERERADYWNRTGQVFGELSYETSLAALAIEPFAGLAFMHVEGADISETGQIAGLAGDFESQNLLFSTLGLRASSLFTLPGGRLALVAGHVGWRHAEGDLSPASTLRFAAGGPSFSTQASPVAADAALLGASLSVAIAEMTMLSFSYDGEFAGKGHSHDFNGSFSMRF</sequence>
<dbReference type="InterPro" id="IPR006315">
    <property type="entry name" value="OM_autotransptr_brl_dom"/>
</dbReference>
<name>A0ABU0C4A9_9BRAD</name>
<dbReference type="PROSITE" id="PS51208">
    <property type="entry name" value="AUTOTRANSPORTER"/>
    <property type="match status" value="1"/>
</dbReference>
<evidence type="ECO:0000313" key="3">
    <source>
        <dbReference type="Proteomes" id="UP001230253"/>
    </source>
</evidence>
<dbReference type="SUPFAM" id="SSF103515">
    <property type="entry name" value="Autotransporter"/>
    <property type="match status" value="1"/>
</dbReference>